<accession>A0A1W2C7G1</accession>
<name>A0A1W2C7G1_9RHOB</name>
<gene>
    <name evidence="1" type="ORF">SAMN06295998_106132</name>
</gene>
<protein>
    <submittedName>
        <fullName evidence="1">Uncharacterized protein</fullName>
    </submittedName>
</protein>
<evidence type="ECO:0000313" key="1">
    <source>
        <dbReference type="EMBL" id="SMC81051.1"/>
    </source>
</evidence>
<dbReference type="EMBL" id="FWYD01000006">
    <property type="protein sequence ID" value="SMC81051.1"/>
    <property type="molecule type" value="Genomic_DNA"/>
</dbReference>
<sequence>MNATGPLRPLVSNFDCCGAACANSHSLQVRGRTDCEPVVGGIDLRRRYYMARRSISPHLSYFVALRFRIVDNHVVVYWCLK</sequence>
<evidence type="ECO:0000313" key="2">
    <source>
        <dbReference type="Proteomes" id="UP000192330"/>
    </source>
</evidence>
<reference evidence="1 2" key="1">
    <citation type="submission" date="2017-04" db="EMBL/GenBank/DDBJ databases">
        <authorList>
            <person name="Afonso C.L."/>
            <person name="Miller P.J."/>
            <person name="Scott M.A."/>
            <person name="Spackman E."/>
            <person name="Goraichik I."/>
            <person name="Dimitrov K.M."/>
            <person name="Suarez D.L."/>
            <person name="Swayne D.E."/>
        </authorList>
    </citation>
    <scope>NUCLEOTIDE SEQUENCE [LARGE SCALE GENOMIC DNA]</scope>
    <source>
        <strain evidence="1 2">CGMCC 1.12644</strain>
    </source>
</reference>
<keyword evidence="2" id="KW-1185">Reference proteome</keyword>
<dbReference type="AlphaFoldDB" id="A0A1W2C7G1"/>
<proteinExistence type="predicted"/>
<dbReference type="Proteomes" id="UP000192330">
    <property type="component" value="Unassembled WGS sequence"/>
</dbReference>
<organism evidence="1 2">
    <name type="scientific">Primorskyibacter flagellatus</name>
    <dbReference type="NCBI Taxonomy" id="1387277"/>
    <lineage>
        <taxon>Bacteria</taxon>
        <taxon>Pseudomonadati</taxon>
        <taxon>Pseudomonadota</taxon>
        <taxon>Alphaproteobacteria</taxon>
        <taxon>Rhodobacterales</taxon>
        <taxon>Roseobacteraceae</taxon>
        <taxon>Primorskyibacter</taxon>
    </lineage>
</organism>